<protein>
    <submittedName>
        <fullName evidence="9">Uncharacterized protein</fullName>
    </submittedName>
</protein>
<evidence type="ECO:0000256" key="3">
    <source>
        <dbReference type="ARBA" id="ARBA00022692"/>
    </source>
</evidence>
<evidence type="ECO:0000256" key="7">
    <source>
        <dbReference type="ARBA" id="ARBA00023136"/>
    </source>
</evidence>
<name>A5AHR2_VITVI</name>
<keyword evidence="7" id="KW-0472">Membrane</keyword>
<evidence type="ECO:0000256" key="2">
    <source>
        <dbReference type="ARBA" id="ARBA00007717"/>
    </source>
</evidence>
<proteinExistence type="inferred from homology"/>
<accession>A5AHR2</accession>
<evidence type="ECO:0000256" key="5">
    <source>
        <dbReference type="ARBA" id="ARBA00022824"/>
    </source>
</evidence>
<evidence type="ECO:0000313" key="9">
    <source>
        <dbReference type="EMBL" id="CAN69050.1"/>
    </source>
</evidence>
<dbReference type="InterPro" id="IPR016574">
    <property type="entry name" value="Nicalin"/>
</dbReference>
<evidence type="ECO:0000256" key="4">
    <source>
        <dbReference type="ARBA" id="ARBA00022729"/>
    </source>
</evidence>
<dbReference type="OrthoDB" id="5913609at2759"/>
<keyword evidence="3" id="KW-0812">Transmembrane</keyword>
<dbReference type="PROSITE" id="PS51257">
    <property type="entry name" value="PROKAR_LIPOPROTEIN"/>
    <property type="match status" value="1"/>
</dbReference>
<dbReference type="PANTHER" id="PTHR31826">
    <property type="entry name" value="NICALIN"/>
    <property type="match status" value="1"/>
</dbReference>
<reference evidence="9" key="1">
    <citation type="journal article" date="2007" name="PLoS ONE">
        <title>The first genome sequence of an elite grapevine cultivar (Pinot noir Vitis vinifera L.): coping with a highly heterozygous genome.</title>
        <authorList>
            <person name="Velasco R."/>
            <person name="Zharkikh A."/>
            <person name="Troggio M."/>
            <person name="Cartwright D.A."/>
            <person name="Cestaro A."/>
            <person name="Pruss D."/>
            <person name="Pindo M."/>
            <person name="FitzGerald L.M."/>
            <person name="Vezzulli S."/>
            <person name="Reid J."/>
            <person name="Malacarne G."/>
            <person name="Iliev D."/>
            <person name="Coppola G."/>
            <person name="Wardell B."/>
            <person name="Micheletti D."/>
            <person name="Macalma T."/>
            <person name="Facci M."/>
            <person name="Mitchell J.T."/>
            <person name="Perazzolli M."/>
            <person name="Eldredge G."/>
            <person name="Gatto P."/>
            <person name="Oyzerski R."/>
            <person name="Moretto M."/>
            <person name="Gutin N."/>
            <person name="Stefanini M."/>
            <person name="Chen Y."/>
            <person name="Segala C."/>
            <person name="Davenport C."/>
            <person name="Dematte L."/>
            <person name="Mraz A."/>
            <person name="Battilana J."/>
            <person name="Stormo K."/>
            <person name="Costa F."/>
            <person name="Tao Q."/>
            <person name="Si-Ammour A."/>
            <person name="Harkins T."/>
            <person name="Lackey A."/>
            <person name="Perbost C."/>
            <person name="Taillon B."/>
            <person name="Stella A."/>
            <person name="Solovyev V."/>
            <person name="Fawcett J.A."/>
            <person name="Sterck L."/>
            <person name="Vandepoele K."/>
            <person name="Grando S.M."/>
            <person name="Toppo S."/>
            <person name="Moser C."/>
            <person name="Lanchbury J."/>
            <person name="Bogden R."/>
            <person name="Skolnick M."/>
            <person name="Sgaramella V."/>
            <person name="Bhatnagar S.K."/>
            <person name="Fontana P."/>
            <person name="Gutin A."/>
            <person name="Van de Peer Y."/>
            <person name="Salamini F."/>
            <person name="Viola R."/>
        </authorList>
    </citation>
    <scope>NUCLEOTIDE SEQUENCE</scope>
</reference>
<sequence length="117" mass="12547">MATRKGREGEMLESVYSVIALVFVLVACVELCDAATVVDVYRLIQYDLAGVPFGSRLANLNHHAASGFAPAADLSRTVVIVPVRDINITFIGGSTFQNPQIPIDAHIPLGKMHLVAT</sequence>
<evidence type="ECO:0000256" key="8">
    <source>
        <dbReference type="ARBA" id="ARBA00023180"/>
    </source>
</evidence>
<evidence type="ECO:0000256" key="6">
    <source>
        <dbReference type="ARBA" id="ARBA00022989"/>
    </source>
</evidence>
<keyword evidence="6" id="KW-1133">Transmembrane helix</keyword>
<gene>
    <name evidence="9" type="ORF">VITISV_001511</name>
</gene>
<keyword evidence="5" id="KW-0256">Endoplasmic reticulum</keyword>
<dbReference type="GO" id="GO:0009966">
    <property type="term" value="P:regulation of signal transduction"/>
    <property type="evidence" value="ECO:0007669"/>
    <property type="project" value="InterPro"/>
</dbReference>
<organism evidence="9">
    <name type="scientific">Vitis vinifera</name>
    <name type="common">Grape</name>
    <dbReference type="NCBI Taxonomy" id="29760"/>
    <lineage>
        <taxon>Eukaryota</taxon>
        <taxon>Viridiplantae</taxon>
        <taxon>Streptophyta</taxon>
        <taxon>Embryophyta</taxon>
        <taxon>Tracheophyta</taxon>
        <taxon>Spermatophyta</taxon>
        <taxon>Magnoliopsida</taxon>
        <taxon>eudicotyledons</taxon>
        <taxon>Gunneridae</taxon>
        <taxon>Pentapetalae</taxon>
        <taxon>rosids</taxon>
        <taxon>Vitales</taxon>
        <taxon>Vitaceae</taxon>
        <taxon>Viteae</taxon>
        <taxon>Vitis</taxon>
    </lineage>
</organism>
<dbReference type="EMBL" id="AM427045">
    <property type="protein sequence ID" value="CAN69050.1"/>
    <property type="molecule type" value="Genomic_DNA"/>
</dbReference>
<dbReference type="GO" id="GO:0005789">
    <property type="term" value="C:endoplasmic reticulum membrane"/>
    <property type="evidence" value="ECO:0007669"/>
    <property type="project" value="UniProtKB-SubCell"/>
</dbReference>
<dbReference type="ExpressionAtlas" id="A5AHR2">
    <property type="expression patterns" value="baseline and differential"/>
</dbReference>
<comment type="subcellular location">
    <subcellularLocation>
        <location evidence="1">Endoplasmic reticulum membrane</location>
        <topology evidence="1">Single-pass membrane protein</topology>
    </subcellularLocation>
</comment>
<keyword evidence="4" id="KW-0732">Signal</keyword>
<comment type="similarity">
    <text evidence="2">Belongs to the nicastrin family.</text>
</comment>
<evidence type="ECO:0000256" key="1">
    <source>
        <dbReference type="ARBA" id="ARBA00004389"/>
    </source>
</evidence>
<keyword evidence="8" id="KW-0325">Glycoprotein</keyword>
<dbReference type="AlphaFoldDB" id="A5AHR2"/>